<keyword evidence="2" id="KW-1185">Reference proteome</keyword>
<gene>
    <name evidence="1" type="ORF">A0J61_09409</name>
</gene>
<dbReference type="EMBL" id="LUGH01000844">
    <property type="protein sequence ID" value="OBZ82541.1"/>
    <property type="molecule type" value="Genomic_DNA"/>
</dbReference>
<organism evidence="1 2">
    <name type="scientific">Choanephora cucurbitarum</name>
    <dbReference type="NCBI Taxonomy" id="101091"/>
    <lineage>
        <taxon>Eukaryota</taxon>
        <taxon>Fungi</taxon>
        <taxon>Fungi incertae sedis</taxon>
        <taxon>Mucoromycota</taxon>
        <taxon>Mucoromycotina</taxon>
        <taxon>Mucoromycetes</taxon>
        <taxon>Mucorales</taxon>
        <taxon>Mucorineae</taxon>
        <taxon>Choanephoraceae</taxon>
        <taxon>Choanephoroideae</taxon>
        <taxon>Choanephora</taxon>
    </lineage>
</organism>
<sequence length="530" mass="61098">MLDLHNKVSLPKSKGYDFFRNNNLSEWTFSSFKQHKLNNARIKPSMSAIINQYKQHLTDISGTIKDKDLKIYIASLLEDVGDRSTEEQSGFTLSNCSNVNIASINYGTQVSSSEHSNKKRKIIEEPASPLPSTPSVSSPRNLAQNEILCYDIDDESESEEEIQVVVEEDVKFGIWELWKKVLENMQAQNDIDKYSLENLNIIQLGNKIGSESTRKYYPKDLIDKTDIIIKNIPDFFVKDQDFYNRIFDTIILADEQSSNELLAEVYLKFKHCNVSELFIKDSDVYQLEVIYNYRIVWPIIDCLSKLTEATRFRPGEVRLQAICDELKLMNKDTNSFYNADGVIVNTEHKIEVAIIETTGPFHVLNNSKETQDYIKAGYGLVSMLHYIGRKYTYGDFDIFKRIGVFFVQVTPIKLRIWRVSMPHSKLYVKNCIGSVKVPAMAVDCEENLRKLINLLWLMKKVIQESYEAIEALKNSHINKMKIKARKGSGYESICEIQDNFKKNAVIKLPNVYVQKTDKFKMNSSPLRPDD</sequence>
<dbReference type="InParanoid" id="A0A1C7N0I2"/>
<dbReference type="Proteomes" id="UP000093000">
    <property type="component" value="Unassembled WGS sequence"/>
</dbReference>
<proteinExistence type="predicted"/>
<reference evidence="1 2" key="1">
    <citation type="submission" date="2016-03" db="EMBL/GenBank/DDBJ databases">
        <title>Choanephora cucurbitarum.</title>
        <authorList>
            <person name="Min B."/>
            <person name="Park H."/>
            <person name="Park J.-H."/>
            <person name="Shin H.-D."/>
            <person name="Choi I.-G."/>
        </authorList>
    </citation>
    <scope>NUCLEOTIDE SEQUENCE [LARGE SCALE GENOMIC DNA]</scope>
    <source>
        <strain evidence="1 2">KUS-F28377</strain>
    </source>
</reference>
<evidence type="ECO:0000313" key="1">
    <source>
        <dbReference type="EMBL" id="OBZ82541.1"/>
    </source>
</evidence>
<comment type="caution">
    <text evidence="1">The sequence shown here is derived from an EMBL/GenBank/DDBJ whole genome shotgun (WGS) entry which is preliminary data.</text>
</comment>
<dbReference type="AlphaFoldDB" id="A0A1C7N0I2"/>
<accession>A0A1C7N0I2</accession>
<name>A0A1C7N0I2_9FUNG</name>
<protein>
    <submittedName>
        <fullName evidence="1">Uncharacterized protein</fullName>
    </submittedName>
</protein>
<dbReference type="OrthoDB" id="2262847at2759"/>
<evidence type="ECO:0000313" key="2">
    <source>
        <dbReference type="Proteomes" id="UP000093000"/>
    </source>
</evidence>